<evidence type="ECO:0000256" key="4">
    <source>
        <dbReference type="SAM" id="MobiDB-lite"/>
    </source>
</evidence>
<keyword evidence="3" id="KW-0998">Cell outer membrane</keyword>
<proteinExistence type="predicted"/>
<keyword evidence="1" id="KW-0472">Membrane</keyword>
<dbReference type="InterPro" id="IPR051544">
    <property type="entry name" value="TPS_OM_transporter"/>
</dbReference>
<evidence type="ECO:0000256" key="2">
    <source>
        <dbReference type="ARBA" id="ARBA00022692"/>
    </source>
</evidence>
<dbReference type="Pfam" id="PF17287">
    <property type="entry name" value="POTRA_3"/>
    <property type="match status" value="1"/>
</dbReference>
<dbReference type="InterPro" id="IPR027282">
    <property type="entry name" value="TPS"/>
</dbReference>
<gene>
    <name evidence="9" type="ORF">J2W50_004712</name>
</gene>
<evidence type="ECO:0000259" key="8">
    <source>
        <dbReference type="Pfam" id="PF17287"/>
    </source>
</evidence>
<dbReference type="InterPro" id="IPR005565">
    <property type="entry name" value="Hemolysn_activator_HlyB_C"/>
</dbReference>
<dbReference type="Gene3D" id="3.10.20.310">
    <property type="entry name" value="membrane protein fhac"/>
    <property type="match status" value="1"/>
</dbReference>
<keyword evidence="1" id="KW-1134">Transmembrane beta strand</keyword>
<dbReference type="InterPro" id="IPR013686">
    <property type="entry name" value="Polypept-transport_assoc_ShlB"/>
</dbReference>
<feature type="domain" description="ShlB POTRA" evidence="8">
    <location>
        <begin position="157"/>
        <end position="211"/>
    </location>
</feature>
<dbReference type="PIRSF" id="PIRSF029745">
    <property type="entry name" value="FhaC"/>
    <property type="match status" value="1"/>
</dbReference>
<feature type="chain" id="PRO_5047139759" evidence="5">
    <location>
        <begin position="30"/>
        <end position="569"/>
    </location>
</feature>
<protein>
    <submittedName>
        <fullName evidence="9">Hemolysin activation/secretion protein</fullName>
    </submittedName>
</protein>
<feature type="domain" description="Haemolysin activator HlyB C-terminal" evidence="6">
    <location>
        <begin position="220"/>
        <end position="533"/>
    </location>
</feature>
<keyword evidence="10" id="KW-1185">Reference proteome</keyword>
<comment type="caution">
    <text evidence="9">The sequence shown here is derived from an EMBL/GenBank/DDBJ whole genome shotgun (WGS) entry which is preliminary data.</text>
</comment>
<evidence type="ECO:0000256" key="3">
    <source>
        <dbReference type="ARBA" id="ARBA00023237"/>
    </source>
</evidence>
<accession>A0ABU1PKM7</accession>
<sequence length="569" mass="61924">MFSVPCLSTHRLAIPIFAGLNLVSALCIAQTAVNPEQLQRERERALRQQQEQRPDVGLGGPVASPTPQAFPAEEQPCRLISSITLEGEQAERFRFALASVTGADGALGRCLGSQGVNLVLARVESAIVAQGYTTTRVLARPQDLSTGRLVLSVQPGRVRHIRFAADASARGTAVNALPLKPGDLLNLRDIEQGLENFKRLPTVQADIKITPSEDAGAEAGDSDLVIQYQQAFPFRLTTTLDDGGARATGKYLLGLTLAYDNWWTLNDLFYVSVSRSLNHYGDHGSQAYTLHYSLPWGDWMGAVTMSGNRYHQTVAGAFENFVYSGRSETTEFKLSRLVRRDAASKSTVFVKGLLRTAYNAIDELEIGAQQRRTSGWEAGLNHRQFMGDAIADATLAYRRSLDRQGSEPVTPYDLPQIDSRYGLWLLDASLNAPFQLASARLRYSGTLRAQWNRGALPPQDQFSIGGRYTVRGFDGELTLQAERGWFLRNELALALGDSGQELFAGVDTGAVAGPMAQYLTGHRLTGAALGVRGSVAKMNYEMSLATPLAKPVGFATAALTGGFSLQWSF</sequence>
<dbReference type="Pfam" id="PF03865">
    <property type="entry name" value="ShlB"/>
    <property type="match status" value="1"/>
</dbReference>
<evidence type="ECO:0000256" key="1">
    <source>
        <dbReference type="ARBA" id="ARBA00022452"/>
    </source>
</evidence>
<evidence type="ECO:0000313" key="9">
    <source>
        <dbReference type="EMBL" id="MDR6586482.1"/>
    </source>
</evidence>
<keyword evidence="5" id="KW-0732">Signal</keyword>
<dbReference type="PANTHER" id="PTHR34597">
    <property type="entry name" value="SLR1661 PROTEIN"/>
    <property type="match status" value="1"/>
</dbReference>
<name>A0ABU1PKM7_9BURK</name>
<feature type="signal peptide" evidence="5">
    <location>
        <begin position="1"/>
        <end position="29"/>
    </location>
</feature>
<dbReference type="Pfam" id="PF08479">
    <property type="entry name" value="POTRA_2"/>
    <property type="match status" value="1"/>
</dbReference>
<feature type="region of interest" description="Disordered" evidence="4">
    <location>
        <begin position="40"/>
        <end position="69"/>
    </location>
</feature>
<feature type="compositionally biased region" description="Basic and acidic residues" evidence="4">
    <location>
        <begin position="40"/>
        <end position="54"/>
    </location>
</feature>
<evidence type="ECO:0000313" key="10">
    <source>
        <dbReference type="Proteomes" id="UP001260715"/>
    </source>
</evidence>
<dbReference type="PANTHER" id="PTHR34597:SF3">
    <property type="entry name" value="OUTER MEMBRANE TRANSPORTER CDIB"/>
    <property type="match status" value="1"/>
</dbReference>
<dbReference type="RefSeq" id="WP_158243269.1">
    <property type="nucleotide sequence ID" value="NZ_JAVDSJ010000007.1"/>
</dbReference>
<evidence type="ECO:0000259" key="7">
    <source>
        <dbReference type="Pfam" id="PF08479"/>
    </source>
</evidence>
<dbReference type="Proteomes" id="UP001260715">
    <property type="component" value="Unassembled WGS sequence"/>
</dbReference>
<dbReference type="Gene3D" id="2.40.160.50">
    <property type="entry name" value="membrane protein fhac: a member of the omp85/tpsb transporter family"/>
    <property type="match status" value="1"/>
</dbReference>
<feature type="domain" description="Polypeptide-transport-associated ShlB-type" evidence="7">
    <location>
        <begin position="80"/>
        <end position="156"/>
    </location>
</feature>
<organism evidence="9 10">
    <name type="scientific">Herbaspirillum frisingense</name>
    <dbReference type="NCBI Taxonomy" id="92645"/>
    <lineage>
        <taxon>Bacteria</taxon>
        <taxon>Pseudomonadati</taxon>
        <taxon>Pseudomonadota</taxon>
        <taxon>Betaproteobacteria</taxon>
        <taxon>Burkholderiales</taxon>
        <taxon>Oxalobacteraceae</taxon>
        <taxon>Herbaspirillum</taxon>
    </lineage>
</organism>
<evidence type="ECO:0000259" key="6">
    <source>
        <dbReference type="Pfam" id="PF03865"/>
    </source>
</evidence>
<dbReference type="EMBL" id="JAVDSJ010000007">
    <property type="protein sequence ID" value="MDR6586482.1"/>
    <property type="molecule type" value="Genomic_DNA"/>
</dbReference>
<reference evidence="9 10" key="1">
    <citation type="submission" date="2023-07" db="EMBL/GenBank/DDBJ databases">
        <title>Sorghum-associated microbial communities from plants grown in Nebraska, USA.</title>
        <authorList>
            <person name="Schachtman D."/>
        </authorList>
    </citation>
    <scope>NUCLEOTIDE SEQUENCE [LARGE SCALE GENOMIC DNA]</scope>
    <source>
        <strain evidence="9 10">596</strain>
    </source>
</reference>
<keyword evidence="2" id="KW-0812">Transmembrane</keyword>
<evidence type="ECO:0000256" key="5">
    <source>
        <dbReference type="SAM" id="SignalP"/>
    </source>
</evidence>
<dbReference type="InterPro" id="IPR035251">
    <property type="entry name" value="ShlB_POTRA"/>
</dbReference>